<reference evidence="3" key="1">
    <citation type="submission" date="2013-01" db="EMBL/GenBank/DDBJ databases">
        <title>Draft Genome Sequence of a Mulberry Tree, Morus notabilis C.K. Schneid.</title>
        <authorList>
            <person name="He N."/>
            <person name="Zhao S."/>
        </authorList>
    </citation>
    <scope>NUCLEOTIDE SEQUENCE</scope>
</reference>
<protein>
    <submittedName>
        <fullName evidence="2">Uncharacterized protein</fullName>
    </submittedName>
</protein>
<feature type="compositionally biased region" description="Polar residues" evidence="1">
    <location>
        <begin position="9"/>
        <end position="30"/>
    </location>
</feature>
<keyword evidence="3" id="KW-1185">Reference proteome</keyword>
<evidence type="ECO:0000256" key="1">
    <source>
        <dbReference type="SAM" id="MobiDB-lite"/>
    </source>
</evidence>
<proteinExistence type="predicted"/>
<name>W9SWN4_9ROSA</name>
<gene>
    <name evidence="2" type="ORF">L484_004945</name>
</gene>
<organism evidence="2 3">
    <name type="scientific">Morus notabilis</name>
    <dbReference type="NCBI Taxonomy" id="981085"/>
    <lineage>
        <taxon>Eukaryota</taxon>
        <taxon>Viridiplantae</taxon>
        <taxon>Streptophyta</taxon>
        <taxon>Embryophyta</taxon>
        <taxon>Tracheophyta</taxon>
        <taxon>Spermatophyta</taxon>
        <taxon>Magnoliopsida</taxon>
        <taxon>eudicotyledons</taxon>
        <taxon>Gunneridae</taxon>
        <taxon>Pentapetalae</taxon>
        <taxon>rosids</taxon>
        <taxon>fabids</taxon>
        <taxon>Rosales</taxon>
        <taxon>Moraceae</taxon>
        <taxon>Moreae</taxon>
        <taxon>Morus</taxon>
    </lineage>
</organism>
<dbReference type="Proteomes" id="UP000030645">
    <property type="component" value="Unassembled WGS sequence"/>
</dbReference>
<accession>W9SWN4</accession>
<evidence type="ECO:0000313" key="3">
    <source>
        <dbReference type="Proteomes" id="UP000030645"/>
    </source>
</evidence>
<sequence>MVLQRRGLSRSSLMFTPPNSSPTSFDAPSNENRKLVEPELSRLSLFLLQPTLAALIARRRLQESPILMLFERKQLFFEVKILQKTLFCSLAEEVIIASTILCHNRTGIMFLSRYFGRTLLAAAKSDTSAAVAAATSSLGQYATLFRSSLRTYYLRPLAILISHEFGPTEASFSSYKINYDYQLLWETF</sequence>
<feature type="region of interest" description="Disordered" evidence="1">
    <location>
        <begin position="1"/>
        <end position="31"/>
    </location>
</feature>
<dbReference type="EMBL" id="KE346241">
    <property type="protein sequence ID" value="EXC31179.1"/>
    <property type="molecule type" value="Genomic_DNA"/>
</dbReference>
<evidence type="ECO:0000313" key="2">
    <source>
        <dbReference type="EMBL" id="EXC31179.1"/>
    </source>
</evidence>
<dbReference type="AlphaFoldDB" id="W9SWN4"/>